<keyword evidence="1" id="KW-0472">Membrane</keyword>
<dbReference type="Proteomes" id="UP000192247">
    <property type="component" value="Unassembled WGS sequence"/>
</dbReference>
<dbReference type="OrthoDB" id="6022667at2759"/>
<gene>
    <name evidence="2" type="ORF">BIW11_03865</name>
</gene>
<evidence type="ECO:0000313" key="3">
    <source>
        <dbReference type="Proteomes" id="UP000192247"/>
    </source>
</evidence>
<keyword evidence="3" id="KW-1185">Reference proteome</keyword>
<evidence type="ECO:0000313" key="2">
    <source>
        <dbReference type="EMBL" id="OQR71997.1"/>
    </source>
</evidence>
<name>A0A1V9XEM6_9ACAR</name>
<dbReference type="STRING" id="418985.A0A1V9XEM6"/>
<dbReference type="EMBL" id="MNPL01012854">
    <property type="protein sequence ID" value="OQR71997.1"/>
    <property type="molecule type" value="Genomic_DNA"/>
</dbReference>
<organism evidence="2 3">
    <name type="scientific">Tropilaelaps mercedesae</name>
    <dbReference type="NCBI Taxonomy" id="418985"/>
    <lineage>
        <taxon>Eukaryota</taxon>
        <taxon>Metazoa</taxon>
        <taxon>Ecdysozoa</taxon>
        <taxon>Arthropoda</taxon>
        <taxon>Chelicerata</taxon>
        <taxon>Arachnida</taxon>
        <taxon>Acari</taxon>
        <taxon>Parasitiformes</taxon>
        <taxon>Mesostigmata</taxon>
        <taxon>Gamasina</taxon>
        <taxon>Dermanyssoidea</taxon>
        <taxon>Laelapidae</taxon>
        <taxon>Tropilaelaps</taxon>
    </lineage>
</organism>
<comment type="caution">
    <text evidence="2">The sequence shown here is derived from an EMBL/GenBank/DDBJ whole genome shotgun (WGS) entry which is preliminary data.</text>
</comment>
<evidence type="ECO:0000256" key="1">
    <source>
        <dbReference type="SAM" id="Phobius"/>
    </source>
</evidence>
<keyword evidence="2" id="KW-0675">Receptor</keyword>
<accession>A0A1V9XEM6</accession>
<proteinExistence type="predicted"/>
<sequence length="80" mass="9442">MFIFRVLRGPFVEEFYQCVTYGFYSARWQEQLYTGVSFVTMFCVPLCFLVAIYADERMRTCHPTRAFRSIGNYNLALEGL</sequence>
<dbReference type="AlphaFoldDB" id="A0A1V9XEM6"/>
<keyword evidence="1" id="KW-1133">Transmembrane helix</keyword>
<dbReference type="InParanoid" id="A0A1V9XEM6"/>
<keyword evidence="1" id="KW-0812">Transmembrane</keyword>
<reference evidence="2 3" key="1">
    <citation type="journal article" date="2017" name="Gigascience">
        <title>Draft genome of the honey bee ectoparasitic mite, Tropilaelaps mercedesae, is shaped by the parasitic life history.</title>
        <authorList>
            <person name="Dong X."/>
            <person name="Armstrong S.D."/>
            <person name="Xia D."/>
            <person name="Makepeace B.L."/>
            <person name="Darby A.C."/>
            <person name="Kadowaki T."/>
        </authorList>
    </citation>
    <scope>NUCLEOTIDE SEQUENCE [LARGE SCALE GENOMIC DNA]</scope>
    <source>
        <strain evidence="2">Wuxi-XJTLU</strain>
    </source>
</reference>
<protein>
    <submittedName>
        <fullName evidence="2">Corazonin receptor-like</fullName>
    </submittedName>
</protein>
<feature type="transmembrane region" description="Helical" evidence="1">
    <location>
        <begin position="32"/>
        <end position="54"/>
    </location>
</feature>